<organism evidence="1 2">
    <name type="scientific">Arthrobacter hankyongi</name>
    <dbReference type="NCBI Taxonomy" id="2904801"/>
    <lineage>
        <taxon>Bacteria</taxon>
        <taxon>Bacillati</taxon>
        <taxon>Actinomycetota</taxon>
        <taxon>Actinomycetes</taxon>
        <taxon>Micrococcales</taxon>
        <taxon>Micrococcaceae</taxon>
        <taxon>Arthrobacter</taxon>
    </lineage>
</organism>
<evidence type="ECO:0000313" key="2">
    <source>
        <dbReference type="Proteomes" id="UP001165368"/>
    </source>
</evidence>
<keyword evidence="2" id="KW-1185">Reference proteome</keyword>
<dbReference type="EMBL" id="JAKLTQ010000004">
    <property type="protein sequence ID" value="MCG2621867.1"/>
    <property type="molecule type" value="Genomic_DNA"/>
</dbReference>
<accession>A0ABS9L5C1</accession>
<comment type="caution">
    <text evidence="1">The sequence shown here is derived from an EMBL/GenBank/DDBJ whole genome shotgun (WGS) entry which is preliminary data.</text>
</comment>
<proteinExistence type="predicted"/>
<dbReference type="RefSeq" id="WP_237819509.1">
    <property type="nucleotide sequence ID" value="NZ_JAKLTQ010000004.1"/>
</dbReference>
<reference evidence="1" key="1">
    <citation type="submission" date="2022-01" db="EMBL/GenBank/DDBJ databases">
        <authorList>
            <person name="Jo J.-H."/>
            <person name="Im W.-T."/>
        </authorList>
    </citation>
    <scope>NUCLEOTIDE SEQUENCE</scope>
    <source>
        <strain evidence="1">I2-34</strain>
    </source>
</reference>
<gene>
    <name evidence="1" type="ORF">LVY72_08040</name>
</gene>
<dbReference type="Proteomes" id="UP001165368">
    <property type="component" value="Unassembled WGS sequence"/>
</dbReference>
<sequence>MDRDQTCELEGQTSIDELLDEPVGVTPIQMVLPIYVQLRPGEFRRLS</sequence>
<name>A0ABS9L5C1_9MICC</name>
<evidence type="ECO:0000313" key="1">
    <source>
        <dbReference type="EMBL" id="MCG2621867.1"/>
    </source>
</evidence>
<protein>
    <submittedName>
        <fullName evidence="1">Uncharacterized protein</fullName>
    </submittedName>
</protein>